<evidence type="ECO:0000313" key="4">
    <source>
        <dbReference type="Proteomes" id="UP000322214"/>
    </source>
</evidence>
<gene>
    <name evidence="3" type="ORF">MFFC18_51740</name>
</gene>
<dbReference type="GO" id="GO:0016787">
    <property type="term" value="F:hydrolase activity"/>
    <property type="evidence" value="ECO:0007669"/>
    <property type="project" value="UniProtKB-KW"/>
</dbReference>
<dbReference type="SUPFAM" id="SSF53092">
    <property type="entry name" value="Creatinase/prolidase N-terminal domain"/>
    <property type="match status" value="1"/>
</dbReference>
<dbReference type="InterPro" id="IPR050659">
    <property type="entry name" value="Peptidase_M24B"/>
</dbReference>
<evidence type="ECO:0000259" key="2">
    <source>
        <dbReference type="Pfam" id="PF01321"/>
    </source>
</evidence>
<dbReference type="Pfam" id="PF01321">
    <property type="entry name" value="Creatinase_N"/>
    <property type="match status" value="1"/>
</dbReference>
<dbReference type="InterPro" id="IPR036005">
    <property type="entry name" value="Creatinase/aminopeptidase-like"/>
</dbReference>
<accession>A0A5B9PJ11</accession>
<dbReference type="InterPro" id="IPR029149">
    <property type="entry name" value="Creatin/AminoP/Spt16_N"/>
</dbReference>
<dbReference type="InterPro" id="IPR000994">
    <property type="entry name" value="Pept_M24"/>
</dbReference>
<dbReference type="Gene3D" id="3.40.350.10">
    <property type="entry name" value="Creatinase/prolidase N-terminal domain"/>
    <property type="match status" value="1"/>
</dbReference>
<dbReference type="Proteomes" id="UP000322214">
    <property type="component" value="Chromosome"/>
</dbReference>
<dbReference type="STRING" id="980251.GCA_001642875_03788"/>
<dbReference type="PANTHER" id="PTHR46112:SF3">
    <property type="entry name" value="AMINOPEPTIDASE YPDF"/>
    <property type="match status" value="1"/>
</dbReference>
<name>A0A5B9PJ11_9BACT</name>
<feature type="domain" description="Peptidase M24" evidence="1">
    <location>
        <begin position="182"/>
        <end position="389"/>
    </location>
</feature>
<dbReference type="Pfam" id="PF00557">
    <property type="entry name" value="Peptidase_M24"/>
    <property type="match status" value="1"/>
</dbReference>
<dbReference type="EC" id="3.4.-.-" evidence="3"/>
<feature type="domain" description="Creatinase N-terminal" evidence="2">
    <location>
        <begin position="40"/>
        <end position="173"/>
    </location>
</feature>
<dbReference type="InterPro" id="IPR000587">
    <property type="entry name" value="Creatinase_N"/>
</dbReference>
<dbReference type="Gene3D" id="3.90.230.10">
    <property type="entry name" value="Creatinase/methionine aminopeptidase superfamily"/>
    <property type="match status" value="1"/>
</dbReference>
<dbReference type="RefSeq" id="WP_238381319.1">
    <property type="nucleotide sequence ID" value="NZ_LWSI01000041.1"/>
</dbReference>
<evidence type="ECO:0000259" key="1">
    <source>
        <dbReference type="Pfam" id="PF00557"/>
    </source>
</evidence>
<proteinExistence type="predicted"/>
<dbReference type="PANTHER" id="PTHR46112">
    <property type="entry name" value="AMINOPEPTIDASE"/>
    <property type="match status" value="1"/>
</dbReference>
<keyword evidence="3" id="KW-0378">Hydrolase</keyword>
<sequence>MTMKTETLGVGGKTIEQALDELSDMTSGVPPIATEEFEQRLENLQALMQEKNVGAVYLHAGTNLYYFTGLKWNPSERMVAAIVPAEGEICYIAPKFELDTLRDYWKLPAEILAWEEHESPYALLGRALNSMNVADKELLLDEATPYFIVDGIQSANPDLKIGHAQPLTEALRSRKSEAEINLIRRAHEMTLTVHAAAASILRPGITTPEVVDFIDKAHRKVGAAAGSYFCIVLFDVGTSFPHGVKDAQTLRENDWVLIDTGCLLDGYNSDITRSFCFGEPTEAHRAAWEVEKAAQIAAFDAAKVGEPCEVCDNAARASLESSGYGPDYKLPGLPHRTGHGCGLGIHEGPYLVRGEKTPLDVGMVFSSEPMLVIPDQFGIRLEDHFYMTESGPEWFTEPSHSIDDPFGINA</sequence>
<dbReference type="AlphaFoldDB" id="A0A5B9PJ11"/>
<dbReference type="EMBL" id="CP042912">
    <property type="protein sequence ID" value="QEG25250.1"/>
    <property type="molecule type" value="Genomic_DNA"/>
</dbReference>
<protein>
    <submittedName>
        <fullName evidence="3">Putative peptidase</fullName>
        <ecNumber evidence="3">3.4.-.-</ecNumber>
    </submittedName>
</protein>
<dbReference type="KEGG" id="mff:MFFC18_51740"/>
<keyword evidence="4" id="KW-1185">Reference proteome</keyword>
<evidence type="ECO:0000313" key="3">
    <source>
        <dbReference type="EMBL" id="QEG25250.1"/>
    </source>
</evidence>
<organism evidence="3 4">
    <name type="scientific">Mariniblastus fucicola</name>
    <dbReference type="NCBI Taxonomy" id="980251"/>
    <lineage>
        <taxon>Bacteria</taxon>
        <taxon>Pseudomonadati</taxon>
        <taxon>Planctomycetota</taxon>
        <taxon>Planctomycetia</taxon>
        <taxon>Pirellulales</taxon>
        <taxon>Pirellulaceae</taxon>
        <taxon>Mariniblastus</taxon>
    </lineage>
</organism>
<reference evidence="3 4" key="1">
    <citation type="submission" date="2019-08" db="EMBL/GenBank/DDBJ databases">
        <title>Deep-cultivation of Planctomycetes and their phenomic and genomic characterization uncovers novel biology.</title>
        <authorList>
            <person name="Wiegand S."/>
            <person name="Jogler M."/>
            <person name="Boedeker C."/>
            <person name="Pinto D."/>
            <person name="Vollmers J."/>
            <person name="Rivas-Marin E."/>
            <person name="Kohn T."/>
            <person name="Peeters S.H."/>
            <person name="Heuer A."/>
            <person name="Rast P."/>
            <person name="Oberbeckmann S."/>
            <person name="Bunk B."/>
            <person name="Jeske O."/>
            <person name="Meyerdierks A."/>
            <person name="Storesund J.E."/>
            <person name="Kallscheuer N."/>
            <person name="Luecker S."/>
            <person name="Lage O.M."/>
            <person name="Pohl T."/>
            <person name="Merkel B.J."/>
            <person name="Hornburger P."/>
            <person name="Mueller R.-W."/>
            <person name="Bruemmer F."/>
            <person name="Labrenz M."/>
            <person name="Spormann A.M."/>
            <person name="Op den Camp H."/>
            <person name="Overmann J."/>
            <person name="Amann R."/>
            <person name="Jetten M.S.M."/>
            <person name="Mascher T."/>
            <person name="Medema M.H."/>
            <person name="Devos D.P."/>
            <person name="Kaster A.-K."/>
            <person name="Ovreas L."/>
            <person name="Rohde M."/>
            <person name="Galperin M.Y."/>
            <person name="Jogler C."/>
        </authorList>
    </citation>
    <scope>NUCLEOTIDE SEQUENCE [LARGE SCALE GENOMIC DNA]</scope>
    <source>
        <strain evidence="3 4">FC18</strain>
    </source>
</reference>
<dbReference type="SUPFAM" id="SSF55920">
    <property type="entry name" value="Creatinase/aminopeptidase"/>
    <property type="match status" value="1"/>
</dbReference>